<dbReference type="RefSeq" id="WP_146510658.1">
    <property type="nucleotide sequence ID" value="NZ_SIHI01000008.1"/>
</dbReference>
<keyword evidence="2" id="KW-1185">Reference proteome</keyword>
<organism evidence="1 2">
    <name type="scientific">Thalassoglobus neptunius</name>
    <dbReference type="NCBI Taxonomy" id="1938619"/>
    <lineage>
        <taxon>Bacteria</taxon>
        <taxon>Pseudomonadati</taxon>
        <taxon>Planctomycetota</taxon>
        <taxon>Planctomycetia</taxon>
        <taxon>Planctomycetales</taxon>
        <taxon>Planctomycetaceae</taxon>
        <taxon>Thalassoglobus</taxon>
    </lineage>
</organism>
<protein>
    <submittedName>
        <fullName evidence="1">Uncharacterized protein</fullName>
    </submittedName>
</protein>
<gene>
    <name evidence="1" type="ORF">KOR42_31760</name>
</gene>
<reference evidence="1 2" key="1">
    <citation type="submission" date="2019-02" db="EMBL/GenBank/DDBJ databases">
        <title>Deep-cultivation of Planctomycetes and their phenomic and genomic characterization uncovers novel biology.</title>
        <authorList>
            <person name="Wiegand S."/>
            <person name="Jogler M."/>
            <person name="Boedeker C."/>
            <person name="Pinto D."/>
            <person name="Vollmers J."/>
            <person name="Rivas-Marin E."/>
            <person name="Kohn T."/>
            <person name="Peeters S.H."/>
            <person name="Heuer A."/>
            <person name="Rast P."/>
            <person name="Oberbeckmann S."/>
            <person name="Bunk B."/>
            <person name="Jeske O."/>
            <person name="Meyerdierks A."/>
            <person name="Storesund J.E."/>
            <person name="Kallscheuer N."/>
            <person name="Luecker S."/>
            <person name="Lage O.M."/>
            <person name="Pohl T."/>
            <person name="Merkel B.J."/>
            <person name="Hornburger P."/>
            <person name="Mueller R.-W."/>
            <person name="Bruemmer F."/>
            <person name="Labrenz M."/>
            <person name="Spormann A.M."/>
            <person name="Op Den Camp H."/>
            <person name="Overmann J."/>
            <person name="Amann R."/>
            <person name="Jetten M.S.M."/>
            <person name="Mascher T."/>
            <person name="Medema M.H."/>
            <person name="Devos D.P."/>
            <person name="Kaster A.-K."/>
            <person name="Ovreas L."/>
            <person name="Rohde M."/>
            <person name="Galperin M.Y."/>
            <person name="Jogler C."/>
        </authorList>
    </citation>
    <scope>NUCLEOTIDE SEQUENCE [LARGE SCALE GENOMIC DNA]</scope>
    <source>
        <strain evidence="1 2">KOR42</strain>
    </source>
</reference>
<proteinExistence type="predicted"/>
<comment type="caution">
    <text evidence="1">The sequence shown here is derived from an EMBL/GenBank/DDBJ whole genome shotgun (WGS) entry which is preliminary data.</text>
</comment>
<evidence type="ECO:0000313" key="1">
    <source>
        <dbReference type="EMBL" id="TWT52079.1"/>
    </source>
</evidence>
<name>A0A5C5WPI3_9PLAN</name>
<evidence type="ECO:0000313" key="2">
    <source>
        <dbReference type="Proteomes" id="UP000317243"/>
    </source>
</evidence>
<dbReference type="Proteomes" id="UP000317243">
    <property type="component" value="Unassembled WGS sequence"/>
</dbReference>
<dbReference type="AlphaFoldDB" id="A0A5C5WPI3"/>
<dbReference type="EMBL" id="SIHI01000008">
    <property type="protein sequence ID" value="TWT52079.1"/>
    <property type="molecule type" value="Genomic_DNA"/>
</dbReference>
<sequence>MLSNEKNTTPLNNENFAVAARVAPEDLRCGLVVAVLNQVYEFPSFFWCLDSQTNSPSDPVRIRWRSRDRGRPWTVEAICLPFVLLRDFNGRVRREDTRSTEFVRLDEKFVQAVHRVSKKKKSRKKGKAR</sequence>
<accession>A0A5C5WPI3</accession>
<dbReference type="OrthoDB" id="285613at2"/>